<feature type="compositionally biased region" description="Basic and acidic residues" evidence="1">
    <location>
        <begin position="24"/>
        <end position="35"/>
    </location>
</feature>
<accession>A0ABS8S5H4</accession>
<gene>
    <name evidence="2" type="ORF">HAX54_024544</name>
</gene>
<dbReference type="Proteomes" id="UP000823775">
    <property type="component" value="Unassembled WGS sequence"/>
</dbReference>
<sequence>MSQFPIEEQTPFTSSYDNMPCGDFDPRDTRKKIPSDTDEFNDEGPRNDIDSGDVSLEKMLPYKPSATLALIPKRFRMADVSKYDGTTTPYEHVMMYTMAIKGNNLTLNEIKMVLIKKFSKTLIAGPFTWYLLLPEHWIDNFVMLAD</sequence>
<comment type="caution">
    <text evidence="2">The sequence shown here is derived from an EMBL/GenBank/DDBJ whole genome shotgun (WGS) entry which is preliminary data.</text>
</comment>
<evidence type="ECO:0000313" key="2">
    <source>
        <dbReference type="EMBL" id="MCD7454375.1"/>
    </source>
</evidence>
<proteinExistence type="predicted"/>
<evidence type="ECO:0000313" key="3">
    <source>
        <dbReference type="Proteomes" id="UP000823775"/>
    </source>
</evidence>
<feature type="region of interest" description="Disordered" evidence="1">
    <location>
        <begin position="1"/>
        <end position="53"/>
    </location>
</feature>
<protein>
    <submittedName>
        <fullName evidence="2">Uncharacterized protein</fullName>
    </submittedName>
</protein>
<evidence type="ECO:0000256" key="1">
    <source>
        <dbReference type="SAM" id="MobiDB-lite"/>
    </source>
</evidence>
<keyword evidence="3" id="KW-1185">Reference proteome</keyword>
<name>A0ABS8S5H4_DATST</name>
<reference evidence="2 3" key="1">
    <citation type="journal article" date="2021" name="BMC Genomics">
        <title>Datura genome reveals duplications of psychoactive alkaloid biosynthetic genes and high mutation rate following tissue culture.</title>
        <authorList>
            <person name="Rajewski A."/>
            <person name="Carter-House D."/>
            <person name="Stajich J."/>
            <person name="Litt A."/>
        </authorList>
    </citation>
    <scope>NUCLEOTIDE SEQUENCE [LARGE SCALE GENOMIC DNA]</scope>
    <source>
        <strain evidence="2">AR-01</strain>
    </source>
</reference>
<dbReference type="EMBL" id="JACEIK010000299">
    <property type="protein sequence ID" value="MCD7454375.1"/>
    <property type="molecule type" value="Genomic_DNA"/>
</dbReference>
<organism evidence="2 3">
    <name type="scientific">Datura stramonium</name>
    <name type="common">Jimsonweed</name>
    <name type="synonym">Common thornapple</name>
    <dbReference type="NCBI Taxonomy" id="4076"/>
    <lineage>
        <taxon>Eukaryota</taxon>
        <taxon>Viridiplantae</taxon>
        <taxon>Streptophyta</taxon>
        <taxon>Embryophyta</taxon>
        <taxon>Tracheophyta</taxon>
        <taxon>Spermatophyta</taxon>
        <taxon>Magnoliopsida</taxon>
        <taxon>eudicotyledons</taxon>
        <taxon>Gunneridae</taxon>
        <taxon>Pentapetalae</taxon>
        <taxon>asterids</taxon>
        <taxon>lamiids</taxon>
        <taxon>Solanales</taxon>
        <taxon>Solanaceae</taxon>
        <taxon>Solanoideae</taxon>
        <taxon>Datureae</taxon>
        <taxon>Datura</taxon>
    </lineage>
</organism>